<dbReference type="Proteomes" id="UP000297014">
    <property type="component" value="Unassembled WGS sequence"/>
</dbReference>
<reference evidence="2 4" key="1">
    <citation type="journal article" date="2014" name="Genome Announc.">
        <title>Draft Genome Sequence of Bacillus alcalophilus AV1934, a Classic Alkaliphile Isolated from Human Feces in 1934.</title>
        <authorList>
            <person name="Attie O."/>
            <person name="Jayaprakash A."/>
            <person name="Shah H."/>
            <person name="Paulsen I.T."/>
            <person name="Morino M."/>
            <person name="Takahashi Y."/>
            <person name="Narumi I."/>
            <person name="Sachidanandam R."/>
            <person name="Satoh K."/>
            <person name="Ito M."/>
            <person name="Krulwich T.A."/>
        </authorList>
    </citation>
    <scope>NUCLEOTIDE SEQUENCE [LARGE SCALE GENOMIC DNA]</scope>
    <source>
        <strain evidence="2 4">AV1934</strain>
    </source>
</reference>
<dbReference type="InterPro" id="IPR022258">
    <property type="entry name" value="Flagellar_operon_YvyF"/>
</dbReference>
<dbReference type="EMBL" id="JALP01000220">
    <property type="protein sequence ID" value="THG89521.1"/>
    <property type="molecule type" value="Genomic_DNA"/>
</dbReference>
<name>A0A094YUS8_ALKAL</name>
<dbReference type="RefSeq" id="WP_003322491.1">
    <property type="nucleotide sequence ID" value="NZ_ALPT02000034.1"/>
</dbReference>
<dbReference type="EMBL" id="ALPT02000034">
    <property type="protein sequence ID" value="KGA97242.1"/>
    <property type="molecule type" value="Genomic_DNA"/>
</dbReference>
<dbReference type="AlphaFoldDB" id="A0A094YUS8"/>
<evidence type="ECO:0000313" key="2">
    <source>
        <dbReference type="EMBL" id="KGA97242.1"/>
    </source>
</evidence>
<comment type="caution">
    <text evidence="2">The sequence shown here is derived from an EMBL/GenBank/DDBJ whole genome shotgun (WGS) entry which is preliminary data.</text>
</comment>
<evidence type="ECO:0000256" key="1">
    <source>
        <dbReference type="SAM" id="MobiDB-lite"/>
    </source>
</evidence>
<gene>
    <name evidence="3" type="ORF">AJ85_16985</name>
    <name evidence="2" type="ORF">BALCAV_0211605</name>
</gene>
<dbReference type="NCBIfam" id="TIGR03826">
    <property type="entry name" value="YvyF"/>
    <property type="match status" value="1"/>
</dbReference>
<organism evidence="2 4">
    <name type="scientific">Alkalihalobacillus alcalophilus ATCC 27647 = CGMCC 1.3604</name>
    <dbReference type="NCBI Taxonomy" id="1218173"/>
    <lineage>
        <taxon>Bacteria</taxon>
        <taxon>Bacillati</taxon>
        <taxon>Bacillota</taxon>
        <taxon>Bacilli</taxon>
        <taxon>Bacillales</taxon>
        <taxon>Bacillaceae</taxon>
        <taxon>Alkalihalobacillus</taxon>
    </lineage>
</organism>
<sequence length="141" mass="16613">MRDLTNCPKCGALFVKALRPICNPCFKEQEDCFMKVKTYMSKKENRMATVQEVHEYTGVSYEMMHQFIREGRLLTTQFPNLGYPCESCGESINEGRICSDCRGQITKGLDQIEREEQLKQKMKEEEKRSYQTYRSIEIERD</sequence>
<protein>
    <submittedName>
        <fullName evidence="2">Membrane protein</fullName>
    </submittedName>
</protein>
<evidence type="ECO:0000313" key="3">
    <source>
        <dbReference type="EMBL" id="THG89521.1"/>
    </source>
</evidence>
<dbReference type="OrthoDB" id="1739831at2"/>
<accession>A0A094YUS8</accession>
<evidence type="ECO:0000313" key="5">
    <source>
        <dbReference type="Proteomes" id="UP000297014"/>
    </source>
</evidence>
<feature type="region of interest" description="Disordered" evidence="1">
    <location>
        <begin position="120"/>
        <end position="141"/>
    </location>
</feature>
<proteinExistence type="predicted"/>
<reference evidence="3 5" key="2">
    <citation type="submission" date="2014-01" db="EMBL/GenBank/DDBJ databases">
        <title>Draft genome sequencing of Bacillus alcalophilus CGMCC 1.3604.</title>
        <authorList>
            <person name="Yang J."/>
            <person name="Diao L."/>
            <person name="Yang S."/>
        </authorList>
    </citation>
    <scope>NUCLEOTIDE SEQUENCE [LARGE SCALE GENOMIC DNA]</scope>
    <source>
        <strain evidence="3 5">CGMCC 1.3604</strain>
    </source>
</reference>
<evidence type="ECO:0000313" key="4">
    <source>
        <dbReference type="Proteomes" id="UP000002754"/>
    </source>
</evidence>
<feature type="compositionally biased region" description="Basic and acidic residues" evidence="1">
    <location>
        <begin position="120"/>
        <end position="129"/>
    </location>
</feature>
<dbReference type="Proteomes" id="UP000002754">
    <property type="component" value="Unassembled WGS sequence"/>
</dbReference>
<dbReference type="STRING" id="1218173.BALCAV_0211605"/>
<dbReference type="eggNOG" id="ENOG5032TKA">
    <property type="taxonomic scope" value="Bacteria"/>
</dbReference>
<keyword evidence="4" id="KW-1185">Reference proteome</keyword>